<dbReference type="InterPro" id="IPR039091">
    <property type="entry name" value="AHR/AHRR"/>
</dbReference>
<evidence type="ECO:0000256" key="4">
    <source>
        <dbReference type="ARBA" id="ARBA00023125"/>
    </source>
</evidence>
<feature type="compositionally biased region" description="Basic and acidic residues" evidence="7">
    <location>
        <begin position="427"/>
        <end position="437"/>
    </location>
</feature>
<evidence type="ECO:0000256" key="1">
    <source>
        <dbReference type="ARBA" id="ARBA00004123"/>
    </source>
</evidence>
<dbReference type="Pfam" id="PF00010">
    <property type="entry name" value="HLH"/>
    <property type="match status" value="1"/>
</dbReference>
<dbReference type="GO" id="GO:0004879">
    <property type="term" value="F:nuclear receptor activity"/>
    <property type="evidence" value="ECO:0007669"/>
    <property type="project" value="TreeGrafter"/>
</dbReference>
<keyword evidence="4" id="KW-0238">DNA-binding</keyword>
<dbReference type="Gene3D" id="3.30.450.20">
    <property type="entry name" value="PAS domain"/>
    <property type="match status" value="2"/>
</dbReference>
<feature type="compositionally biased region" description="Polar residues" evidence="7">
    <location>
        <begin position="636"/>
        <end position="646"/>
    </location>
</feature>
<feature type="region of interest" description="Disordered" evidence="7">
    <location>
        <begin position="1"/>
        <end position="43"/>
    </location>
</feature>
<feature type="region of interest" description="Disordered" evidence="7">
    <location>
        <begin position="420"/>
        <end position="450"/>
    </location>
</feature>
<proteinExistence type="evidence at transcript level"/>
<feature type="compositionally biased region" description="Polar residues" evidence="7">
    <location>
        <begin position="609"/>
        <end position="627"/>
    </location>
</feature>
<dbReference type="EMBL" id="LR782800">
    <property type="protein sequence ID" value="CAB3220660.1"/>
    <property type="molecule type" value="mRNA"/>
</dbReference>
<dbReference type="CDD" id="cd19696">
    <property type="entry name" value="bHLH-PAS_AhR_like"/>
    <property type="match status" value="1"/>
</dbReference>
<dbReference type="PANTHER" id="PTHR10649">
    <property type="entry name" value="ARYL HYDROCARBON RECEPTOR"/>
    <property type="match status" value="1"/>
</dbReference>
<keyword evidence="3" id="KW-0805">Transcription regulation</keyword>
<dbReference type="Pfam" id="PF14598">
    <property type="entry name" value="PAS_11"/>
    <property type="match status" value="1"/>
</dbReference>
<dbReference type="PROSITE" id="PS50112">
    <property type="entry name" value="PAS"/>
    <property type="match status" value="1"/>
</dbReference>
<dbReference type="PROSITE" id="PS50888">
    <property type="entry name" value="BHLH"/>
    <property type="match status" value="1"/>
</dbReference>
<keyword evidence="6" id="KW-0539">Nucleus</keyword>
<dbReference type="SUPFAM" id="SSF47459">
    <property type="entry name" value="HLH, helix-loop-helix DNA-binding domain"/>
    <property type="match status" value="1"/>
</dbReference>
<feature type="domain" description="BHLH" evidence="9">
    <location>
        <begin position="30"/>
        <end position="83"/>
    </location>
</feature>
<dbReference type="Gene3D" id="4.10.280.10">
    <property type="entry name" value="Helix-loop-helix DNA-binding domain"/>
    <property type="match status" value="1"/>
</dbReference>
<evidence type="ECO:0000313" key="10">
    <source>
        <dbReference type="EMBL" id="CAB3220660.1"/>
    </source>
</evidence>
<dbReference type="Pfam" id="PF00989">
    <property type="entry name" value="PAS"/>
    <property type="match status" value="1"/>
</dbReference>
<accession>A0A6F9D5I6</accession>
<dbReference type="InterPro" id="IPR001610">
    <property type="entry name" value="PAC"/>
</dbReference>
<sequence>MSGAQVTNNGTQYAVKKRRRPQTKKEKDAAQEGTKTNPSKRHRDRLNTELDHLAKSIPFSDEVLNKLDKLSILRLAVAYFRNKTYHAAELPDNNDLEQMGHGQLLPSIQEQLPFKECESQLALMALHGFIVVVTQDFNIFYVTETVQDYLGFPQCDVMNQSMLDLIHAEDRKIFLRHMQLDPKQAPSEPPQEGDPPTMPEYAKYGFTPDMFRELTQKGMMHRSFICRLRCLLDNSSGFLALHFTGHLRLVPGQNRRGEGNLPLPPENALFLIASPLQTPSILEIRTKNFIFRTKHRLDYTPLGIDAKGKLVLGYSEQQLRKRSGYEFIHSADMMHCADAHTKLMRKGESGLTVFRLLHKNNQWLWVTASARLVFRNGRPDYIISTHRPIPDQEGEDHMKKRSSAFRFDFTGHAVLYGEVNPIGTRGGPEKNPLHEEMEQPEGPSSKKMRMTNGSEATFEDVDRKTLYGALSMQQMDIYGGNLPNQTSEIFSNPAIPATCEVGDITKVNPYENISPPSDNGPMTNDSDVYFYPFADPNPNMHPSPANLMNDAAAPVQMPCTVPQAMMQHNVYNAPMKDINSGLAGPSCSSQEPPPLHHQPINNAASATYQHTNMNSGGYPSPNNSYTGQKRPYPYTKTENSPMQVSSLGKAMPKSENDVQQQPFPTYTNDANHNQGNQQLSSSLYFSQSENQKYSQGHPSNYNFHHKMEENVVANNKFVSNNPSVIEAVTIKSTFTEQQFNPNMGIGQNAHMDINNTGFPKNAPMPLNWKGEDAVIGHQENQIQFDLNKIASAYQTTNPLSKVQAYLQDNPAQAMAIATGLIPEKNMKNINPDKVKAFMPSCQFQDDIVSHNPIDRQREPTRHQPISQKDLFYHDHCENNTVSPSMSVQSNQTMSTNFEGEPELPVNSPGTLLNELGKSDMYYSFLKTLCH</sequence>
<keyword evidence="2" id="KW-0677">Repeat</keyword>
<dbReference type="CDD" id="cd00130">
    <property type="entry name" value="PAS"/>
    <property type="match status" value="2"/>
</dbReference>
<organism evidence="10">
    <name type="scientific">Phallusia mammillata</name>
    <dbReference type="NCBI Taxonomy" id="59560"/>
    <lineage>
        <taxon>Eukaryota</taxon>
        <taxon>Metazoa</taxon>
        <taxon>Chordata</taxon>
        <taxon>Tunicata</taxon>
        <taxon>Ascidiacea</taxon>
        <taxon>Phlebobranchia</taxon>
        <taxon>Ascidiidae</taxon>
        <taxon>Phallusia</taxon>
    </lineage>
</organism>
<dbReference type="GO" id="GO:0046983">
    <property type="term" value="F:protein dimerization activity"/>
    <property type="evidence" value="ECO:0007669"/>
    <property type="project" value="InterPro"/>
</dbReference>
<dbReference type="FunFam" id="3.30.450.20:FF:000019">
    <property type="entry name" value="Aryl hydrocarbon receptor 1"/>
    <property type="match status" value="1"/>
</dbReference>
<dbReference type="SMART" id="SM00091">
    <property type="entry name" value="PAS"/>
    <property type="match status" value="2"/>
</dbReference>
<feature type="compositionally biased region" description="Polar residues" evidence="7">
    <location>
        <begin position="1"/>
        <end position="12"/>
    </location>
</feature>
<evidence type="ECO:0000256" key="2">
    <source>
        <dbReference type="ARBA" id="ARBA00022737"/>
    </source>
</evidence>
<dbReference type="SMART" id="SM00353">
    <property type="entry name" value="HLH"/>
    <property type="match status" value="1"/>
</dbReference>
<gene>
    <name evidence="10" type="primary">Ahr</name>
</gene>
<dbReference type="InterPro" id="IPR035965">
    <property type="entry name" value="PAS-like_dom_sf"/>
</dbReference>
<dbReference type="InterPro" id="IPR036638">
    <property type="entry name" value="HLH_DNA-bd_sf"/>
</dbReference>
<evidence type="ECO:0000256" key="3">
    <source>
        <dbReference type="ARBA" id="ARBA00023015"/>
    </source>
</evidence>
<evidence type="ECO:0000259" key="8">
    <source>
        <dbReference type="PROSITE" id="PS50112"/>
    </source>
</evidence>
<feature type="compositionally biased region" description="Polar residues" evidence="7">
    <location>
        <begin position="657"/>
        <end position="676"/>
    </location>
</feature>
<protein>
    <submittedName>
        <fullName evidence="10">AHR aryl hydrocarbon receptor</fullName>
    </submittedName>
</protein>
<feature type="region of interest" description="Disordered" evidence="7">
    <location>
        <begin position="609"/>
        <end position="676"/>
    </location>
</feature>
<evidence type="ECO:0000256" key="6">
    <source>
        <dbReference type="ARBA" id="ARBA00023242"/>
    </source>
</evidence>
<dbReference type="PANTHER" id="PTHR10649:SF12">
    <property type="entry name" value="SPINELESS, ISOFORM C"/>
    <property type="match status" value="1"/>
</dbReference>
<dbReference type="GO" id="GO:0006805">
    <property type="term" value="P:xenobiotic metabolic process"/>
    <property type="evidence" value="ECO:0007669"/>
    <property type="project" value="InterPro"/>
</dbReference>
<dbReference type="AlphaFoldDB" id="A0A6F9D5I6"/>
<reference evidence="10" key="1">
    <citation type="submission" date="2020-04" db="EMBL/GenBank/DDBJ databases">
        <authorList>
            <person name="Neveu A P."/>
        </authorList>
    </citation>
    <scope>NUCLEOTIDE SEQUENCE</scope>
    <source>
        <tissue evidence="10">Whole embryo</tissue>
    </source>
</reference>
<feature type="domain" description="PAS" evidence="8">
    <location>
        <begin position="115"/>
        <end position="179"/>
    </location>
</feature>
<evidence type="ECO:0000256" key="5">
    <source>
        <dbReference type="ARBA" id="ARBA00023163"/>
    </source>
</evidence>
<dbReference type="GO" id="GO:0034751">
    <property type="term" value="C:aryl hydrocarbon receptor complex"/>
    <property type="evidence" value="ECO:0007669"/>
    <property type="project" value="TreeGrafter"/>
</dbReference>
<comment type="subcellular location">
    <subcellularLocation>
        <location evidence="1">Nucleus</location>
    </subcellularLocation>
</comment>
<dbReference type="InterPro" id="IPR011598">
    <property type="entry name" value="bHLH_dom"/>
</dbReference>
<dbReference type="InterPro" id="IPR013767">
    <property type="entry name" value="PAS_fold"/>
</dbReference>
<evidence type="ECO:0000256" key="7">
    <source>
        <dbReference type="SAM" id="MobiDB-lite"/>
    </source>
</evidence>
<dbReference type="SUPFAM" id="SSF55785">
    <property type="entry name" value="PYP-like sensor domain (PAS domain)"/>
    <property type="match status" value="2"/>
</dbReference>
<keyword evidence="5" id="KW-0804">Transcription</keyword>
<keyword evidence="10" id="KW-0675">Receptor</keyword>
<dbReference type="InterPro" id="IPR000014">
    <property type="entry name" value="PAS"/>
</dbReference>
<name>A0A6F9D5I6_9ASCI</name>
<dbReference type="GO" id="GO:0000976">
    <property type="term" value="F:transcription cis-regulatory region binding"/>
    <property type="evidence" value="ECO:0007669"/>
    <property type="project" value="TreeGrafter"/>
</dbReference>
<dbReference type="GO" id="GO:0005634">
    <property type="term" value="C:nucleus"/>
    <property type="evidence" value="ECO:0007669"/>
    <property type="project" value="UniProtKB-SubCell"/>
</dbReference>
<dbReference type="SMART" id="SM00086">
    <property type="entry name" value="PAC"/>
    <property type="match status" value="1"/>
</dbReference>
<evidence type="ECO:0000259" key="9">
    <source>
        <dbReference type="PROSITE" id="PS50888"/>
    </source>
</evidence>